<accession>A0A2Z3HZV9</accession>
<gene>
    <name evidence="2" type="ORF">HYN04_13100</name>
</gene>
<proteinExistence type="predicted"/>
<keyword evidence="3" id="KW-1185">Reference proteome</keyword>
<dbReference type="RefSeq" id="WP_110451176.1">
    <property type="nucleotide sequence ID" value="NZ_CP029479.1"/>
</dbReference>
<feature type="compositionally biased region" description="Basic and acidic residues" evidence="1">
    <location>
        <begin position="37"/>
        <end position="46"/>
    </location>
</feature>
<dbReference type="Proteomes" id="UP000247763">
    <property type="component" value="Chromosome"/>
</dbReference>
<evidence type="ECO:0000313" key="2">
    <source>
        <dbReference type="EMBL" id="AWM78610.1"/>
    </source>
</evidence>
<dbReference type="PROSITE" id="PS51257">
    <property type="entry name" value="PROKAR_LIPOPROTEIN"/>
    <property type="match status" value="1"/>
</dbReference>
<dbReference type="AlphaFoldDB" id="A0A2Z3HZV9"/>
<protein>
    <submittedName>
        <fullName evidence="2">Uncharacterized protein</fullName>
    </submittedName>
</protein>
<dbReference type="EMBL" id="CP029479">
    <property type="protein sequence ID" value="AWM78610.1"/>
    <property type="molecule type" value="Genomic_DNA"/>
</dbReference>
<feature type="region of interest" description="Disordered" evidence="1">
    <location>
        <begin position="20"/>
        <end position="46"/>
    </location>
</feature>
<name>A0A2Z3HZV9_9CAUL</name>
<evidence type="ECO:0000256" key="1">
    <source>
        <dbReference type="SAM" id="MobiDB-lite"/>
    </source>
</evidence>
<reference evidence="3" key="1">
    <citation type="submission" date="2018-05" db="EMBL/GenBank/DDBJ databases">
        <title>Genome sequencing of Phenylobacterium sp. HYN0004.</title>
        <authorList>
            <person name="Yi H."/>
            <person name="Baek C."/>
        </authorList>
    </citation>
    <scope>NUCLEOTIDE SEQUENCE [LARGE SCALE GENOMIC DNA]</scope>
    <source>
        <strain evidence="3">HYN0004</strain>
    </source>
</reference>
<sequence length="163" mass="17357">MRITPLLLAALVLAGCNPGPPQTAEAATPQVQAGNEGARDVAGKEGEPSDAYCLGVQNAVMNILALAFGLDSDLARASAVSLADREHDFAQARGLQSLAELEDPDVIAEEQRGSAWALEVSGLKPLPTVLSEAQKERVRQDHEARKPPFDTWTRCAELYPVKG</sequence>
<evidence type="ECO:0000313" key="3">
    <source>
        <dbReference type="Proteomes" id="UP000247763"/>
    </source>
</evidence>
<organism evidence="2 3">
    <name type="scientific">Phenylobacterium parvum</name>
    <dbReference type="NCBI Taxonomy" id="2201350"/>
    <lineage>
        <taxon>Bacteria</taxon>
        <taxon>Pseudomonadati</taxon>
        <taxon>Pseudomonadota</taxon>
        <taxon>Alphaproteobacteria</taxon>
        <taxon>Caulobacterales</taxon>
        <taxon>Caulobacteraceae</taxon>
        <taxon>Phenylobacterium</taxon>
    </lineage>
</organism>
<dbReference type="KEGG" id="phb:HYN04_13100"/>